<name>A0A179HRN1_PURLI</name>
<organism evidence="1 2">
    <name type="scientific">Purpureocillium lilacinum</name>
    <name type="common">Paecilomyces lilacinus</name>
    <dbReference type="NCBI Taxonomy" id="33203"/>
    <lineage>
        <taxon>Eukaryota</taxon>
        <taxon>Fungi</taxon>
        <taxon>Dikarya</taxon>
        <taxon>Ascomycota</taxon>
        <taxon>Pezizomycotina</taxon>
        <taxon>Sordariomycetes</taxon>
        <taxon>Hypocreomycetidae</taxon>
        <taxon>Hypocreales</taxon>
        <taxon>Ophiocordycipitaceae</taxon>
        <taxon>Purpureocillium</taxon>
    </lineage>
</organism>
<proteinExistence type="predicted"/>
<comment type="caution">
    <text evidence="1">The sequence shown here is derived from an EMBL/GenBank/DDBJ whole genome shotgun (WGS) entry which is preliminary data.</text>
</comment>
<dbReference type="EMBL" id="LSBI01000003">
    <property type="protein sequence ID" value="OAQ92532.1"/>
    <property type="molecule type" value="Genomic_DNA"/>
</dbReference>
<accession>A0A179HRN1</accession>
<dbReference type="AlphaFoldDB" id="A0A179HRN1"/>
<evidence type="ECO:0000313" key="1">
    <source>
        <dbReference type="EMBL" id="OAQ92532.1"/>
    </source>
</evidence>
<gene>
    <name evidence="1" type="ORF">VFPFJ_04273</name>
</gene>
<sequence length="145" mass="15878">MPGLGNAHTHTARWLHRRYLFCLKPGKMYQSPTRRRQVQRGVTDIITRTESPRGFGPGQAGASMGYERRRPQWLNPLAGGLAGGLAVRSSRALAILLLWLPSGMAWHGMVWPICPGSAALRSLPLSQAFTPSLTHARTQALSRAA</sequence>
<dbReference type="Proteomes" id="UP000078340">
    <property type="component" value="Unassembled WGS sequence"/>
</dbReference>
<reference evidence="1 2" key="1">
    <citation type="submission" date="2016-02" db="EMBL/GenBank/DDBJ databases">
        <title>Biosynthesis of antibiotic leucinostatins and their inhibition on Phytophthora in bio-control Purpureocillium lilacinum.</title>
        <authorList>
            <person name="Wang G."/>
            <person name="Liu Z."/>
            <person name="Lin R."/>
            <person name="Li E."/>
            <person name="Mao Z."/>
            <person name="Ling J."/>
            <person name="Yin W."/>
            <person name="Xie B."/>
        </authorList>
    </citation>
    <scope>NUCLEOTIDE SEQUENCE [LARGE SCALE GENOMIC DNA]</scope>
    <source>
        <strain evidence="1">PLFJ-1</strain>
    </source>
</reference>
<evidence type="ECO:0000313" key="2">
    <source>
        <dbReference type="Proteomes" id="UP000078340"/>
    </source>
</evidence>
<protein>
    <submittedName>
        <fullName evidence="1">Uncharacterized protein</fullName>
    </submittedName>
</protein>